<evidence type="ECO:0000313" key="3">
    <source>
        <dbReference type="Proteomes" id="UP001169066"/>
    </source>
</evidence>
<name>A0ABT7QTJ0_9BACT</name>
<reference evidence="2" key="1">
    <citation type="submission" date="2023-01" db="EMBL/GenBank/DDBJ databases">
        <title>Sulfurovum sp. XTW-4 genome assembly.</title>
        <authorList>
            <person name="Wang J."/>
        </authorList>
    </citation>
    <scope>NUCLEOTIDE SEQUENCE</scope>
    <source>
        <strain evidence="2">XTW-4</strain>
    </source>
</reference>
<dbReference type="RefSeq" id="WP_289402287.1">
    <property type="nucleotide sequence ID" value="NZ_JAQIBC010000007.1"/>
</dbReference>
<evidence type="ECO:0000256" key="1">
    <source>
        <dbReference type="SAM" id="MobiDB-lite"/>
    </source>
</evidence>
<feature type="compositionally biased region" description="Low complexity" evidence="1">
    <location>
        <begin position="28"/>
        <end position="38"/>
    </location>
</feature>
<protein>
    <recommendedName>
        <fullName evidence="4">Carboxypeptidase regulatory-like domain-containing protein</fullName>
    </recommendedName>
</protein>
<keyword evidence="3" id="KW-1185">Reference proteome</keyword>
<evidence type="ECO:0008006" key="4">
    <source>
        <dbReference type="Google" id="ProtNLM"/>
    </source>
</evidence>
<comment type="caution">
    <text evidence="2">The sequence shown here is derived from an EMBL/GenBank/DDBJ whole genome shotgun (WGS) entry which is preliminary data.</text>
</comment>
<dbReference type="PROSITE" id="PS51257">
    <property type="entry name" value="PROKAR_LIPOPROTEIN"/>
    <property type="match status" value="1"/>
</dbReference>
<organism evidence="2 3">
    <name type="scientific">Sulfurovum xiamenensis</name>
    <dbReference type="NCBI Taxonomy" id="3019066"/>
    <lineage>
        <taxon>Bacteria</taxon>
        <taxon>Pseudomonadati</taxon>
        <taxon>Campylobacterota</taxon>
        <taxon>Epsilonproteobacteria</taxon>
        <taxon>Campylobacterales</taxon>
        <taxon>Sulfurovaceae</taxon>
        <taxon>Sulfurovum</taxon>
    </lineage>
</organism>
<dbReference type="InterPro" id="IPR008969">
    <property type="entry name" value="CarboxyPept-like_regulatory"/>
</dbReference>
<proteinExistence type="predicted"/>
<dbReference type="EMBL" id="JAQIBC010000007">
    <property type="protein sequence ID" value="MDM5264383.1"/>
    <property type="molecule type" value="Genomic_DNA"/>
</dbReference>
<gene>
    <name evidence="2" type="ORF">PF327_09265</name>
</gene>
<dbReference type="Proteomes" id="UP001169066">
    <property type="component" value="Unassembled WGS sequence"/>
</dbReference>
<sequence length="360" mass="39216">MSILNKIKQNILITSCTALLVGCGGSGSSTSTETISSKTIHEGQVKESTTGQGLENVEVSIGSHTAKTDENGFYILSDLTEDEEAVINFKKEGYILGSTKIQIKKLSGDNTTSSNYLEYKMHDHGQQWTYDSQNGATGGAVEIPAGAIHTDAVGNVYNGIVYGRWSFKDTMTDAGRDAFNGSFEGMNTNGVLVPFVSYGFMSVELKDNNGTSLGISENITLVLSSVTGTTENILPLWYYDYEQGLWIEEGYAERQSDGTYRGEISHPGTWSLNLAIEEEIGIYRGHIVDKNGAPISDARLFAIGDNWISSDLTTDENGLFEIEVIPGKRFQLAAYNYKDKYGAEYNAIIEAIASGEIVED</sequence>
<dbReference type="SUPFAM" id="SSF49464">
    <property type="entry name" value="Carboxypeptidase regulatory domain-like"/>
    <property type="match status" value="2"/>
</dbReference>
<evidence type="ECO:0000313" key="2">
    <source>
        <dbReference type="EMBL" id="MDM5264383.1"/>
    </source>
</evidence>
<dbReference type="Gene3D" id="2.60.40.1120">
    <property type="entry name" value="Carboxypeptidase-like, regulatory domain"/>
    <property type="match status" value="1"/>
</dbReference>
<feature type="region of interest" description="Disordered" evidence="1">
    <location>
        <begin position="27"/>
        <end position="49"/>
    </location>
</feature>
<accession>A0ABT7QTJ0</accession>